<gene>
    <name evidence="1" type="ORF">F2Q69_00023585</name>
</gene>
<accession>A0A8S9QDC3</accession>
<evidence type="ECO:0000313" key="2">
    <source>
        <dbReference type="Proteomes" id="UP000712600"/>
    </source>
</evidence>
<comment type="caution">
    <text evidence="1">The sequence shown here is derived from an EMBL/GenBank/DDBJ whole genome shotgun (WGS) entry which is preliminary data.</text>
</comment>
<dbReference type="AlphaFoldDB" id="A0A8S9QDC3"/>
<protein>
    <submittedName>
        <fullName evidence="1">Uncharacterized protein</fullName>
    </submittedName>
</protein>
<proteinExistence type="predicted"/>
<sequence>MSGGRLVTKEIRNRRYKYDKIEKLLRRTLTPCGEVYKDDEDPDVSRLLQQPVKPNLIVDCPGPRDIGCSHCVPYSSNRACTNLRILHLIPLALSHWPVGRLERLVDESHSVVLSEASSRGFIAPFDRCVAGRVLEYFRLRPISRGYSDPD</sequence>
<dbReference type="EMBL" id="QGKX02001290">
    <property type="protein sequence ID" value="KAF3540187.1"/>
    <property type="molecule type" value="Genomic_DNA"/>
</dbReference>
<reference evidence="1" key="1">
    <citation type="submission" date="2019-12" db="EMBL/GenBank/DDBJ databases">
        <title>Genome sequencing and annotation of Brassica cretica.</title>
        <authorList>
            <person name="Studholme D.J."/>
            <person name="Sarris P."/>
        </authorList>
    </citation>
    <scope>NUCLEOTIDE SEQUENCE</scope>
    <source>
        <strain evidence="1">PFS-109/04</strain>
        <tissue evidence="1">Leaf</tissue>
    </source>
</reference>
<dbReference type="Proteomes" id="UP000712600">
    <property type="component" value="Unassembled WGS sequence"/>
</dbReference>
<name>A0A8S9QDC3_BRACR</name>
<evidence type="ECO:0000313" key="1">
    <source>
        <dbReference type="EMBL" id="KAF3540187.1"/>
    </source>
</evidence>
<organism evidence="1 2">
    <name type="scientific">Brassica cretica</name>
    <name type="common">Mustard</name>
    <dbReference type="NCBI Taxonomy" id="69181"/>
    <lineage>
        <taxon>Eukaryota</taxon>
        <taxon>Viridiplantae</taxon>
        <taxon>Streptophyta</taxon>
        <taxon>Embryophyta</taxon>
        <taxon>Tracheophyta</taxon>
        <taxon>Spermatophyta</taxon>
        <taxon>Magnoliopsida</taxon>
        <taxon>eudicotyledons</taxon>
        <taxon>Gunneridae</taxon>
        <taxon>Pentapetalae</taxon>
        <taxon>rosids</taxon>
        <taxon>malvids</taxon>
        <taxon>Brassicales</taxon>
        <taxon>Brassicaceae</taxon>
        <taxon>Brassiceae</taxon>
        <taxon>Brassica</taxon>
    </lineage>
</organism>